<protein>
    <recommendedName>
        <fullName evidence="3">Gag-like protein</fullName>
    </recommendedName>
</protein>
<feature type="compositionally biased region" description="Basic residues" evidence="1">
    <location>
        <begin position="300"/>
        <end position="310"/>
    </location>
</feature>
<name>A0A0E4G8F4_ANOGA</name>
<evidence type="ECO:0000313" key="2">
    <source>
        <dbReference type="EMBL" id="CFW94471.1"/>
    </source>
</evidence>
<reference evidence="2" key="1">
    <citation type="submission" date="2015-03" db="EMBL/GenBank/DDBJ databases">
        <title>Long non-coding RNA discovery across the genus Anopheles reveals conserved secondary structures within and beyond the Gambiae complex.</title>
        <authorList>
            <person name="Jenkins A."/>
            <person name="Waterhouse R."/>
            <person name="Muskavitch M."/>
        </authorList>
    </citation>
    <scope>NUCLEOTIDE SEQUENCE</scope>
    <source>
        <tissue evidence="2">Whole body</tissue>
    </source>
</reference>
<feature type="region of interest" description="Disordered" evidence="1">
    <location>
        <begin position="212"/>
        <end position="258"/>
    </location>
</feature>
<evidence type="ECO:0000256" key="1">
    <source>
        <dbReference type="SAM" id="MobiDB-lite"/>
    </source>
</evidence>
<feature type="compositionally biased region" description="Low complexity" evidence="1">
    <location>
        <begin position="242"/>
        <end position="254"/>
    </location>
</feature>
<feature type="region of interest" description="Disordered" evidence="1">
    <location>
        <begin position="289"/>
        <end position="310"/>
    </location>
</feature>
<accession>A0A0E4G8F4</accession>
<dbReference type="AlphaFoldDB" id="A0A0E4G8F4"/>
<organism evidence="2">
    <name type="scientific">Anopheles gambiae</name>
    <name type="common">African malaria mosquito</name>
    <dbReference type="NCBI Taxonomy" id="7165"/>
    <lineage>
        <taxon>Eukaryota</taxon>
        <taxon>Metazoa</taxon>
        <taxon>Ecdysozoa</taxon>
        <taxon>Arthropoda</taxon>
        <taxon>Hexapoda</taxon>
        <taxon>Insecta</taxon>
        <taxon>Pterygota</taxon>
        <taxon>Neoptera</taxon>
        <taxon>Endopterygota</taxon>
        <taxon>Diptera</taxon>
        <taxon>Nematocera</taxon>
        <taxon>Culicoidea</taxon>
        <taxon>Culicidae</taxon>
        <taxon>Anophelinae</taxon>
        <taxon>Anopheles</taxon>
    </lineage>
</organism>
<evidence type="ECO:0008006" key="3">
    <source>
        <dbReference type="Google" id="ProtNLM"/>
    </source>
</evidence>
<dbReference type="EMBL" id="HACL01000177">
    <property type="protein sequence ID" value="CFW94471.1"/>
    <property type="molecule type" value="Transcribed_RNA"/>
</dbReference>
<feature type="compositionally biased region" description="Polar residues" evidence="1">
    <location>
        <begin position="212"/>
        <end position="223"/>
    </location>
</feature>
<dbReference type="VEuPathDB" id="VectorBase:AGAMI1_012232"/>
<sequence length="310" mass="34919">MAAKQNATFRVDFSQIPKKPSRAEAIKFLINVLKLETDKLEKVQVLNMAPIISVEMKDPIHARQFVEAHDGKHGILCDGTEFNVPIKMEDNTQVVKILDVSANISNAEIKEILAAYGTPEEVLNTYWEAPSPFAGIKDGNRSTNMKIEKPIPSFLTIKGEIIKILYRGQKATCQYCDQPVHYGVTCTQNRKNTHNTYNKTSVNNRLFAEVAQQGTKNQNTKIGPTTYKPHTSEAPEKSSVYNNNQNPSTSRNNSTETLSMTRVDYNKIDDLDKTVTGKRLVMDDIISSDTDTNDHERQINRTRKARKSSN</sequence>
<proteinExistence type="predicted"/>